<keyword evidence="2" id="KW-1185">Reference proteome</keyword>
<evidence type="ECO:0000313" key="1">
    <source>
        <dbReference type="EMBL" id="PBK98417.1"/>
    </source>
</evidence>
<sequence length="242" mass="27642">MAFLDQLISNALELDEVERLDFLDEIHNLISEYLEHTHRMDDKLHRHSGALQQWERGCSIVWEMDDFARCMTDIVTHAFEGGDALEEAFRSMDTLFIPLTSFATSIIGVDLLATLNAQEVYLPWDFSWSDSILNETCSIQRKPREMNLHTSESFAKRSSKPNMIPSLRGGRKPKKIAQVVEAQCKELLVKGPPCPHTMKVTRLVDAEHSARLWVKLDEDFEASVELQASSNLDLILHSIFTK</sequence>
<dbReference type="OrthoDB" id="10481440at2759"/>
<evidence type="ECO:0000313" key="2">
    <source>
        <dbReference type="Proteomes" id="UP000217790"/>
    </source>
</evidence>
<protein>
    <submittedName>
        <fullName evidence="1">Uncharacterized protein</fullName>
    </submittedName>
</protein>
<gene>
    <name evidence="1" type="ORF">ARMGADRAFT_1026428</name>
</gene>
<organism evidence="1 2">
    <name type="scientific">Armillaria gallica</name>
    <name type="common">Bulbous honey fungus</name>
    <name type="synonym">Armillaria bulbosa</name>
    <dbReference type="NCBI Taxonomy" id="47427"/>
    <lineage>
        <taxon>Eukaryota</taxon>
        <taxon>Fungi</taxon>
        <taxon>Dikarya</taxon>
        <taxon>Basidiomycota</taxon>
        <taxon>Agaricomycotina</taxon>
        <taxon>Agaricomycetes</taxon>
        <taxon>Agaricomycetidae</taxon>
        <taxon>Agaricales</taxon>
        <taxon>Marasmiineae</taxon>
        <taxon>Physalacriaceae</taxon>
        <taxon>Armillaria</taxon>
    </lineage>
</organism>
<reference evidence="2" key="1">
    <citation type="journal article" date="2017" name="Nat. Ecol. Evol.">
        <title>Genome expansion and lineage-specific genetic innovations in the forest pathogenic fungi Armillaria.</title>
        <authorList>
            <person name="Sipos G."/>
            <person name="Prasanna A.N."/>
            <person name="Walter M.C."/>
            <person name="O'Connor E."/>
            <person name="Balint B."/>
            <person name="Krizsan K."/>
            <person name="Kiss B."/>
            <person name="Hess J."/>
            <person name="Varga T."/>
            <person name="Slot J."/>
            <person name="Riley R."/>
            <person name="Boka B."/>
            <person name="Rigling D."/>
            <person name="Barry K."/>
            <person name="Lee J."/>
            <person name="Mihaltcheva S."/>
            <person name="LaButti K."/>
            <person name="Lipzen A."/>
            <person name="Waldron R."/>
            <person name="Moloney N.M."/>
            <person name="Sperisen C."/>
            <person name="Kredics L."/>
            <person name="Vagvoelgyi C."/>
            <person name="Patrignani A."/>
            <person name="Fitzpatrick D."/>
            <person name="Nagy I."/>
            <person name="Doyle S."/>
            <person name="Anderson J.B."/>
            <person name="Grigoriev I.V."/>
            <person name="Gueldener U."/>
            <person name="Muensterkoetter M."/>
            <person name="Nagy L.G."/>
        </authorList>
    </citation>
    <scope>NUCLEOTIDE SEQUENCE [LARGE SCALE GENOMIC DNA]</scope>
    <source>
        <strain evidence="2">Ar21-2</strain>
    </source>
</reference>
<accession>A0A2H3EAM2</accession>
<dbReference type="AlphaFoldDB" id="A0A2H3EAM2"/>
<name>A0A2H3EAM2_ARMGA</name>
<dbReference type="InParanoid" id="A0A2H3EAM2"/>
<proteinExistence type="predicted"/>
<dbReference type="Proteomes" id="UP000217790">
    <property type="component" value="Unassembled WGS sequence"/>
</dbReference>
<dbReference type="EMBL" id="KZ293648">
    <property type="protein sequence ID" value="PBK98417.1"/>
    <property type="molecule type" value="Genomic_DNA"/>
</dbReference>